<dbReference type="InterPro" id="IPR018060">
    <property type="entry name" value="HTH_AraC"/>
</dbReference>
<accession>A0ABW0KGU8</accession>
<feature type="transmembrane region" description="Helical" evidence="4">
    <location>
        <begin position="12"/>
        <end position="39"/>
    </location>
</feature>
<dbReference type="EMBL" id="JBHSMJ010000063">
    <property type="protein sequence ID" value="MFC5452688.1"/>
    <property type="molecule type" value="Genomic_DNA"/>
</dbReference>
<organism evidence="6 7">
    <name type="scientific">Paenibacillus aestuarii</name>
    <dbReference type="NCBI Taxonomy" id="516965"/>
    <lineage>
        <taxon>Bacteria</taxon>
        <taxon>Bacillati</taxon>
        <taxon>Bacillota</taxon>
        <taxon>Bacilli</taxon>
        <taxon>Bacillales</taxon>
        <taxon>Paenibacillaceae</taxon>
        <taxon>Paenibacillus</taxon>
    </lineage>
</organism>
<dbReference type="PRINTS" id="PR00032">
    <property type="entry name" value="HTHARAC"/>
</dbReference>
<evidence type="ECO:0000256" key="2">
    <source>
        <dbReference type="ARBA" id="ARBA00023125"/>
    </source>
</evidence>
<keyword evidence="2" id="KW-0238">DNA-binding</keyword>
<keyword evidence="4" id="KW-1133">Transmembrane helix</keyword>
<evidence type="ECO:0000256" key="3">
    <source>
        <dbReference type="ARBA" id="ARBA00023163"/>
    </source>
</evidence>
<dbReference type="SMART" id="SM00342">
    <property type="entry name" value="HTH_ARAC"/>
    <property type="match status" value="1"/>
</dbReference>
<dbReference type="InterPro" id="IPR041522">
    <property type="entry name" value="CdaR_GGDEF"/>
</dbReference>
<dbReference type="Pfam" id="PF17853">
    <property type="entry name" value="GGDEF_2"/>
    <property type="match status" value="1"/>
</dbReference>
<dbReference type="PROSITE" id="PS01124">
    <property type="entry name" value="HTH_ARAC_FAMILY_2"/>
    <property type="match status" value="1"/>
</dbReference>
<feature type="domain" description="HTH araC/xylS-type" evidence="5">
    <location>
        <begin position="668"/>
        <end position="767"/>
    </location>
</feature>
<dbReference type="CDD" id="cd12912">
    <property type="entry name" value="PDC2_MCP_like"/>
    <property type="match status" value="1"/>
</dbReference>
<evidence type="ECO:0000313" key="7">
    <source>
        <dbReference type="Proteomes" id="UP001596044"/>
    </source>
</evidence>
<dbReference type="Gene3D" id="3.30.450.20">
    <property type="entry name" value="PAS domain"/>
    <property type="match status" value="1"/>
</dbReference>
<keyword evidence="1" id="KW-0805">Transcription regulation</keyword>
<dbReference type="PROSITE" id="PS00041">
    <property type="entry name" value="HTH_ARAC_FAMILY_1"/>
    <property type="match status" value="1"/>
</dbReference>
<dbReference type="PANTHER" id="PTHR43280:SF2">
    <property type="entry name" value="HTH-TYPE TRANSCRIPTIONAL REGULATOR EXSA"/>
    <property type="match status" value="1"/>
</dbReference>
<dbReference type="InterPro" id="IPR018062">
    <property type="entry name" value="HTH_AraC-typ_CS"/>
</dbReference>
<evidence type="ECO:0000313" key="6">
    <source>
        <dbReference type="EMBL" id="MFC5452688.1"/>
    </source>
</evidence>
<dbReference type="PANTHER" id="PTHR43280">
    <property type="entry name" value="ARAC-FAMILY TRANSCRIPTIONAL REGULATOR"/>
    <property type="match status" value="1"/>
</dbReference>
<dbReference type="RefSeq" id="WP_270877856.1">
    <property type="nucleotide sequence ID" value="NZ_JAQFVF010000009.1"/>
</dbReference>
<evidence type="ECO:0000256" key="1">
    <source>
        <dbReference type="ARBA" id="ARBA00023015"/>
    </source>
</evidence>
<name>A0ABW0KGU8_9BACL</name>
<keyword evidence="3" id="KW-0804">Transcription</keyword>
<feature type="transmembrane region" description="Helical" evidence="4">
    <location>
        <begin position="300"/>
        <end position="319"/>
    </location>
</feature>
<evidence type="ECO:0000259" key="5">
    <source>
        <dbReference type="PROSITE" id="PS01124"/>
    </source>
</evidence>
<dbReference type="Gene3D" id="1.10.10.60">
    <property type="entry name" value="Homeodomain-like"/>
    <property type="match status" value="2"/>
</dbReference>
<protein>
    <submittedName>
        <fullName evidence="6">Helix-turn-helix domain-containing protein</fullName>
    </submittedName>
</protein>
<reference evidence="7" key="1">
    <citation type="journal article" date="2019" name="Int. J. Syst. Evol. Microbiol.">
        <title>The Global Catalogue of Microorganisms (GCM) 10K type strain sequencing project: providing services to taxonomists for standard genome sequencing and annotation.</title>
        <authorList>
            <consortium name="The Broad Institute Genomics Platform"/>
            <consortium name="The Broad Institute Genome Sequencing Center for Infectious Disease"/>
            <person name="Wu L."/>
            <person name="Ma J."/>
        </authorList>
    </citation>
    <scope>NUCLEOTIDE SEQUENCE [LARGE SCALE GENOMIC DNA]</scope>
    <source>
        <strain evidence="7">KACC 11904</strain>
    </source>
</reference>
<keyword evidence="4" id="KW-0812">Transmembrane</keyword>
<evidence type="ECO:0000256" key="4">
    <source>
        <dbReference type="SAM" id="Phobius"/>
    </source>
</evidence>
<dbReference type="InterPro" id="IPR020449">
    <property type="entry name" value="Tscrpt_reg_AraC-type_HTH"/>
</dbReference>
<keyword evidence="7" id="KW-1185">Reference proteome</keyword>
<dbReference type="Proteomes" id="UP001596044">
    <property type="component" value="Unassembled WGS sequence"/>
</dbReference>
<dbReference type="Pfam" id="PF12833">
    <property type="entry name" value="HTH_18"/>
    <property type="match status" value="1"/>
</dbReference>
<keyword evidence="4" id="KW-0472">Membrane</keyword>
<dbReference type="InterPro" id="IPR009057">
    <property type="entry name" value="Homeodomain-like_sf"/>
</dbReference>
<gene>
    <name evidence="6" type="ORF">ACFPOG_31265</name>
</gene>
<dbReference type="SUPFAM" id="SSF46689">
    <property type="entry name" value="Homeodomain-like"/>
    <property type="match status" value="2"/>
</dbReference>
<sequence>MTFLNRIRQYRVYRRLVISFFLLIVLSIAIVSTILYTLFSSRAVKEIDKSSQQMLSHVSFTANVVYKQIQDVVSQLLIDNHVNAYLYADQVDKVQNLQAYIVISKVQSVYPFIANISLYNFTNGEYIDTLGLERDPDVAAKAQKQQQKQFFGFYQRKVQKNDDENSNKQLRLLTFRIVPEWLPVKNTPRSALVLDLNESYIRDTINSINTPIQNADTFVMDAAGKVISHSDPQYFMADFSGKSYVASILKRSDNQGSFAETMDHQKYMVTYVKSSTLDWFFVTVRPYSELLSDIYTLRTWTLVIALLLMVLGTVIALLLTGTMYNPIRSLLDRVLESRGTELNKGSLLNSDEYTLLSNAFKTTMESAERLELNLQRSNQVLKSSSMLSLLQGINKAALAQIEQEWAHHLKGPFFSVIVMKVDGLQRFKQAFSTFDRELIAYAIGNIAQEILSKHIETDVTVTEDEIVLIVQSANPDRNDHLFLSLTEIQDAVHAYYKITVSASIGDWCDSIDRLSNAYRSAQEYICHRLFLGTNCIVDANRVMDDRDTDKRYPALAERKLLEAVKMHHAASIQAEIRHWIDYVSGCTYMQAIQYTNFLILAMAREFEHVTEGWGIDVQLFYIGLNEIQQAETLTDMEELLTGLCRNIVNALEETRHNVSMLKNEKVIDEVKHFIQQHYHNPDLSLDSVAHQVGLSAGYLGKLFKSYGKTTFNDYVTLLRIEEAKRLLGTTDGSVAEIGAGVGIPGASYFSTVFKKHVGMSPSQYRENFHESR</sequence>
<comment type="caution">
    <text evidence="6">The sequence shown here is derived from an EMBL/GenBank/DDBJ whole genome shotgun (WGS) entry which is preliminary data.</text>
</comment>
<proteinExistence type="predicted"/>